<feature type="domain" description="VapC50 C-terminal" evidence="2">
    <location>
        <begin position="133"/>
        <end position="186"/>
    </location>
</feature>
<sequence length="192" mass="21999">MFSGTNFTVLYDACVLYPAPLRDLLVRLAYTGAFRARWTQHIHEEWIRNALRNNPHLTRERLEATASKMNAAIMDSLVVDYELLIAGLELPDVNDRHVLAAAIKGQAEVIVTFNLKDFPERYLQPFNIWAQHPDEFISHLIDLSPATVLLAAKQQRAALKNPPRTVDEFLDTLLRQQLPRTAAFLKERKDLI</sequence>
<evidence type="ECO:0000259" key="1">
    <source>
        <dbReference type="Pfam" id="PF13470"/>
    </source>
</evidence>
<evidence type="ECO:0000313" key="3">
    <source>
        <dbReference type="EMBL" id="QLQ32063.1"/>
    </source>
</evidence>
<dbReference type="InterPro" id="IPR058652">
    <property type="entry name" value="VapC50_C"/>
</dbReference>
<dbReference type="Pfam" id="PF13470">
    <property type="entry name" value="PIN_3"/>
    <property type="match status" value="1"/>
</dbReference>
<feature type="domain" description="PIN" evidence="1">
    <location>
        <begin position="9"/>
        <end position="115"/>
    </location>
</feature>
<dbReference type="KEGG" id="this:HZT40_11235"/>
<dbReference type="Pfam" id="PF26343">
    <property type="entry name" value="VapC50_C"/>
    <property type="match status" value="1"/>
</dbReference>
<dbReference type="AlphaFoldDB" id="A0A7L6ASL3"/>
<evidence type="ECO:0000259" key="2">
    <source>
        <dbReference type="Pfam" id="PF26343"/>
    </source>
</evidence>
<protein>
    <submittedName>
        <fullName evidence="3">PIN domain-containing protein</fullName>
    </submittedName>
</protein>
<dbReference type="InterPro" id="IPR002716">
    <property type="entry name" value="PIN_dom"/>
</dbReference>
<name>A0A7L6ASL3_9GAMM</name>
<organism evidence="3 4">
    <name type="scientific">Candidatus Thiothrix singaporensis</name>
    <dbReference type="NCBI Taxonomy" id="2799669"/>
    <lineage>
        <taxon>Bacteria</taxon>
        <taxon>Pseudomonadati</taxon>
        <taxon>Pseudomonadota</taxon>
        <taxon>Gammaproteobacteria</taxon>
        <taxon>Thiotrichales</taxon>
        <taxon>Thiotrichaceae</taxon>
        <taxon>Thiothrix</taxon>
    </lineage>
</organism>
<proteinExistence type="predicted"/>
<dbReference type="EMBL" id="CP059265">
    <property type="protein sequence ID" value="QLQ32063.1"/>
    <property type="molecule type" value="Genomic_DNA"/>
</dbReference>
<dbReference type="Proteomes" id="UP000510621">
    <property type="component" value="Chromosome"/>
</dbReference>
<evidence type="ECO:0000313" key="4">
    <source>
        <dbReference type="Proteomes" id="UP000510621"/>
    </source>
</evidence>
<keyword evidence="4" id="KW-1185">Reference proteome</keyword>
<reference evidence="3" key="1">
    <citation type="submission" date="2020-06" db="EMBL/GenBank/DDBJ databases">
        <title>Analysis procedures for assessing recovery of high quality, complete, closed genomes from Nanopore long read metagenome sequencing.</title>
        <authorList>
            <person name="Bessarab I."/>
            <person name="Arumugam K."/>
            <person name="Haryono M."/>
            <person name="Liu X."/>
            <person name="Roy S."/>
            <person name="Zuniga-Montanez R.E."/>
            <person name="Qiu G."/>
            <person name="Drautz-Moses D.I."/>
            <person name="Law Y.Y."/>
            <person name="Wuertz S."/>
            <person name="Lauro F.M."/>
            <person name="Huson D.H."/>
            <person name="Williams R.B."/>
        </authorList>
    </citation>
    <scope>NUCLEOTIDE SEQUENCE [LARGE SCALE GENOMIC DNA]</scope>
    <source>
        <strain evidence="3">SSD2</strain>
    </source>
</reference>
<gene>
    <name evidence="3" type="ORF">HZT40_11235</name>
</gene>
<accession>A0A7L6ASL3</accession>